<proteinExistence type="predicted"/>
<evidence type="ECO:0000313" key="3">
    <source>
        <dbReference type="EMBL" id="RNB89592.1"/>
    </source>
</evidence>
<evidence type="ECO:0000256" key="1">
    <source>
        <dbReference type="SAM" id="Phobius"/>
    </source>
</evidence>
<evidence type="ECO:0000259" key="2">
    <source>
        <dbReference type="SMART" id="SM00014"/>
    </source>
</evidence>
<gene>
    <name evidence="3" type="ORF">EDM56_10400</name>
</gene>
<feature type="transmembrane region" description="Helical" evidence="1">
    <location>
        <begin position="159"/>
        <end position="179"/>
    </location>
</feature>
<dbReference type="Pfam" id="PF01569">
    <property type="entry name" value="PAP2"/>
    <property type="match status" value="1"/>
</dbReference>
<dbReference type="PANTHER" id="PTHR14969:SF13">
    <property type="entry name" value="AT30094P"/>
    <property type="match status" value="1"/>
</dbReference>
<comment type="caution">
    <text evidence="3">The sequence shown here is derived from an EMBL/GenBank/DDBJ whole genome shotgun (WGS) entry which is preliminary data.</text>
</comment>
<dbReference type="PANTHER" id="PTHR14969">
    <property type="entry name" value="SPHINGOSINE-1-PHOSPHATE PHOSPHOHYDROLASE"/>
    <property type="match status" value="1"/>
</dbReference>
<dbReference type="AlphaFoldDB" id="A0A3M8DNB9"/>
<organism evidence="3 4">
    <name type="scientific">Brevibacillus fluminis</name>
    <dbReference type="NCBI Taxonomy" id="511487"/>
    <lineage>
        <taxon>Bacteria</taxon>
        <taxon>Bacillati</taxon>
        <taxon>Bacillota</taxon>
        <taxon>Bacilli</taxon>
        <taxon>Bacillales</taxon>
        <taxon>Paenibacillaceae</taxon>
        <taxon>Brevibacillus</taxon>
    </lineage>
</organism>
<keyword evidence="1" id="KW-0812">Transmembrane</keyword>
<name>A0A3M8DNB9_9BACL</name>
<dbReference type="OrthoDB" id="9789113at2"/>
<feature type="transmembrane region" description="Helical" evidence="1">
    <location>
        <begin position="86"/>
        <end position="105"/>
    </location>
</feature>
<protein>
    <submittedName>
        <fullName evidence="3">Phosphatase PAP2 family protein</fullName>
    </submittedName>
</protein>
<sequence>MSAKTLSKSILLSIVSVIGFIFLASLVSRHALSHFDSAISAFVQGFEFPAITTVMKFLSFIGSPIPMVILSAIVLLLLYRHYPKRAEVYLFVSVMFLTILSNWLLKNAFKRARPDLHQLVHETGYSFPSGHSMTAFSFYGILAFLLWHQSDLPSVRLAIILVSTIMIAGIGISRIYLGVHYPSDVVGSYFFSGFVLAVGIWFYQRYQERHYLRSER</sequence>
<keyword evidence="4" id="KW-1185">Reference proteome</keyword>
<reference evidence="3 4" key="1">
    <citation type="submission" date="2018-10" db="EMBL/GenBank/DDBJ databases">
        <title>Phylogenomics of Brevibacillus.</title>
        <authorList>
            <person name="Dunlap C."/>
        </authorList>
    </citation>
    <scope>NUCLEOTIDE SEQUENCE [LARGE SCALE GENOMIC DNA]</scope>
    <source>
        <strain evidence="3 4">JCM 15716</strain>
    </source>
</reference>
<dbReference type="RefSeq" id="WP_122917848.1">
    <property type="nucleotide sequence ID" value="NZ_RHHQ01000008.1"/>
</dbReference>
<dbReference type="Gene3D" id="1.20.144.10">
    <property type="entry name" value="Phosphatidic acid phosphatase type 2/haloperoxidase"/>
    <property type="match status" value="2"/>
</dbReference>
<dbReference type="Proteomes" id="UP000271031">
    <property type="component" value="Unassembled WGS sequence"/>
</dbReference>
<dbReference type="CDD" id="cd03392">
    <property type="entry name" value="PAP2_like_2"/>
    <property type="match status" value="1"/>
</dbReference>
<dbReference type="InterPro" id="IPR036938">
    <property type="entry name" value="PAP2/HPO_sf"/>
</dbReference>
<keyword evidence="1" id="KW-1133">Transmembrane helix</keyword>
<evidence type="ECO:0000313" key="4">
    <source>
        <dbReference type="Proteomes" id="UP000271031"/>
    </source>
</evidence>
<dbReference type="InterPro" id="IPR000326">
    <property type="entry name" value="PAP2/HPO"/>
</dbReference>
<feature type="transmembrane region" description="Helical" evidence="1">
    <location>
        <begin position="57"/>
        <end position="79"/>
    </location>
</feature>
<accession>A0A3M8DNB9</accession>
<dbReference type="SMART" id="SM00014">
    <property type="entry name" value="acidPPc"/>
    <property type="match status" value="1"/>
</dbReference>
<feature type="transmembrane region" description="Helical" evidence="1">
    <location>
        <begin position="185"/>
        <end position="203"/>
    </location>
</feature>
<dbReference type="EMBL" id="RHHQ01000008">
    <property type="protein sequence ID" value="RNB89592.1"/>
    <property type="molecule type" value="Genomic_DNA"/>
</dbReference>
<dbReference type="SUPFAM" id="SSF48317">
    <property type="entry name" value="Acid phosphatase/Vanadium-dependent haloperoxidase"/>
    <property type="match status" value="1"/>
</dbReference>
<keyword evidence="1" id="KW-0472">Membrane</keyword>
<feature type="transmembrane region" description="Helical" evidence="1">
    <location>
        <begin position="125"/>
        <end position="147"/>
    </location>
</feature>
<feature type="domain" description="Phosphatidic acid phosphatase type 2/haloperoxidase" evidence="2">
    <location>
        <begin position="88"/>
        <end position="200"/>
    </location>
</feature>